<reference evidence="1 2" key="1">
    <citation type="submission" date="2024-09" db="EMBL/GenBank/DDBJ databases">
        <title>Chromosome-scale assembly of Riccia sorocarpa.</title>
        <authorList>
            <person name="Paukszto L."/>
        </authorList>
    </citation>
    <scope>NUCLEOTIDE SEQUENCE [LARGE SCALE GENOMIC DNA]</scope>
    <source>
        <strain evidence="1">LP-2024</strain>
        <tissue evidence="1">Aerial parts of the thallus</tissue>
    </source>
</reference>
<sequence length="101" mass="10812">MAAKMARADRFVAAADCCVTPAKGILHEPAPKVGLDFGTTYSGFAYALASDTTSVHEFYDWPGQAAMGGKPYCKIETSLKSIKGLKHWGLNDTIDVGEEVN</sequence>
<keyword evidence="2" id="KW-1185">Reference proteome</keyword>
<evidence type="ECO:0008006" key="3">
    <source>
        <dbReference type="Google" id="ProtNLM"/>
    </source>
</evidence>
<evidence type="ECO:0000313" key="1">
    <source>
        <dbReference type="EMBL" id="KAL3682347.1"/>
    </source>
</evidence>
<dbReference type="PANTHER" id="PTHR14187:SF5">
    <property type="entry name" value="HEAT SHOCK 70 KDA PROTEIN 12A"/>
    <property type="match status" value="1"/>
</dbReference>
<evidence type="ECO:0000313" key="2">
    <source>
        <dbReference type="Proteomes" id="UP001633002"/>
    </source>
</evidence>
<accession>A0ABD3GVA5</accession>
<protein>
    <recommendedName>
        <fullName evidence="3">Heat shock protein 70</fullName>
    </recommendedName>
</protein>
<proteinExistence type="predicted"/>
<dbReference type="PANTHER" id="PTHR14187">
    <property type="entry name" value="ALPHA KINASE/ELONGATION FACTOR 2 KINASE"/>
    <property type="match status" value="1"/>
</dbReference>
<dbReference type="AlphaFoldDB" id="A0ABD3GVA5"/>
<gene>
    <name evidence="1" type="ORF">R1sor_000369</name>
</gene>
<dbReference type="Proteomes" id="UP001633002">
    <property type="component" value="Unassembled WGS sequence"/>
</dbReference>
<name>A0ABD3GVA5_9MARC</name>
<dbReference type="EMBL" id="JBJQOH010000006">
    <property type="protein sequence ID" value="KAL3682347.1"/>
    <property type="molecule type" value="Genomic_DNA"/>
</dbReference>
<organism evidence="1 2">
    <name type="scientific">Riccia sorocarpa</name>
    <dbReference type="NCBI Taxonomy" id="122646"/>
    <lineage>
        <taxon>Eukaryota</taxon>
        <taxon>Viridiplantae</taxon>
        <taxon>Streptophyta</taxon>
        <taxon>Embryophyta</taxon>
        <taxon>Marchantiophyta</taxon>
        <taxon>Marchantiopsida</taxon>
        <taxon>Marchantiidae</taxon>
        <taxon>Marchantiales</taxon>
        <taxon>Ricciaceae</taxon>
        <taxon>Riccia</taxon>
    </lineage>
</organism>
<comment type="caution">
    <text evidence="1">The sequence shown here is derived from an EMBL/GenBank/DDBJ whole genome shotgun (WGS) entry which is preliminary data.</text>
</comment>